<name>A0A8I1SNR8_9BACI</name>
<evidence type="ECO:0000313" key="2">
    <source>
        <dbReference type="EMBL" id="MBN8252724.1"/>
    </source>
</evidence>
<organism evidence="2 3">
    <name type="scientific">Priestia flexa</name>
    <dbReference type="NCBI Taxonomy" id="86664"/>
    <lineage>
        <taxon>Bacteria</taxon>
        <taxon>Bacillati</taxon>
        <taxon>Bacillota</taxon>
        <taxon>Bacilli</taxon>
        <taxon>Bacillales</taxon>
        <taxon>Bacillaceae</taxon>
        <taxon>Priestia</taxon>
    </lineage>
</organism>
<comment type="caution">
    <text evidence="2">The sequence shown here is derived from an EMBL/GenBank/DDBJ whole genome shotgun (WGS) entry which is preliminary data.</text>
</comment>
<dbReference type="PANTHER" id="PTHR43478:SF1">
    <property type="entry name" value="NA+_H+ ANTIPORTER NHAC-LIKE C-TERMINAL DOMAIN-CONTAINING PROTEIN"/>
    <property type="match status" value="1"/>
</dbReference>
<feature type="transmembrane region" description="Helical" evidence="1">
    <location>
        <begin position="15"/>
        <end position="37"/>
    </location>
</feature>
<evidence type="ECO:0000256" key="1">
    <source>
        <dbReference type="SAM" id="Phobius"/>
    </source>
</evidence>
<dbReference type="EMBL" id="JAEMWV010000007">
    <property type="protein sequence ID" value="MBN8252724.1"/>
    <property type="molecule type" value="Genomic_DNA"/>
</dbReference>
<protein>
    <submittedName>
        <fullName evidence="2">Uncharacterized protein</fullName>
    </submittedName>
</protein>
<proteinExistence type="predicted"/>
<dbReference type="PANTHER" id="PTHR43478">
    <property type="entry name" value="NA+/H+ ANTIPORTER-RELATED"/>
    <property type="match status" value="1"/>
</dbReference>
<dbReference type="GeneID" id="93680727"/>
<dbReference type="AlphaFoldDB" id="A0A8I1SNR8"/>
<keyword evidence="1" id="KW-1133">Transmembrane helix</keyword>
<reference evidence="2" key="1">
    <citation type="submission" date="2020-12" db="EMBL/GenBank/DDBJ databases">
        <title>PHA producing bacteria isolated from mangrove.</title>
        <authorList>
            <person name="Zheng W."/>
            <person name="Yu S."/>
            <person name="Huang Y."/>
        </authorList>
    </citation>
    <scope>NUCLEOTIDE SEQUENCE</scope>
    <source>
        <strain evidence="2">GN22-4</strain>
    </source>
</reference>
<dbReference type="Proteomes" id="UP000664578">
    <property type="component" value="Unassembled WGS sequence"/>
</dbReference>
<dbReference type="RefSeq" id="WP_206782817.1">
    <property type="nucleotide sequence ID" value="NZ_CM125968.1"/>
</dbReference>
<keyword evidence="1" id="KW-0812">Transmembrane</keyword>
<evidence type="ECO:0000313" key="3">
    <source>
        <dbReference type="Proteomes" id="UP000664578"/>
    </source>
</evidence>
<keyword evidence="1" id="KW-0472">Membrane</keyword>
<sequence length="64" mass="7156">MIHVLNTRVKIQVSAWLGGILIFFSDLGTPLIVGPVFEKVFDKMKISREKLAWIIDSTSGTLSH</sequence>
<accession>A0A8I1SNR8</accession>
<gene>
    <name evidence="2" type="ORF">JF537_14180</name>
</gene>